<reference evidence="2" key="1">
    <citation type="submission" date="2022-08" db="EMBL/GenBank/DDBJ databases">
        <authorList>
            <consortium name="DOE Joint Genome Institute"/>
            <person name="Min B."/>
            <person name="Sierra-Patev S."/>
            <person name="Naranjo-Ortiz M."/>
            <person name="Looney B."/>
            <person name="Konkel Z."/>
            <person name="Slot J.C."/>
            <person name="Sakamoto Y."/>
            <person name="Steenwyk J.L."/>
            <person name="Rokas A."/>
            <person name="Carro J."/>
            <person name="Camarero S."/>
            <person name="Ferreira P."/>
            <person name="Molpeceres G."/>
            <person name="Ruiz-duenas F.J."/>
            <person name="Serrano A."/>
            <person name="Henrissat B."/>
            <person name="Drula E."/>
            <person name="Hughes K.W."/>
            <person name="Mata J.L."/>
            <person name="Ishikawa N.K."/>
            <person name="Vargas-Isla R."/>
            <person name="Ushijima S."/>
            <person name="Smith C.A."/>
            <person name="Ahrendt S."/>
            <person name="Andreopoulos W."/>
            <person name="He G."/>
            <person name="LaButti K."/>
            <person name="Lipzen A."/>
            <person name="Ng V."/>
            <person name="Riley R."/>
            <person name="Sandor L."/>
            <person name="Barry K."/>
            <person name="Martinez A.T."/>
            <person name="Xiao Y."/>
            <person name="Gibbons J.G."/>
            <person name="Terashima K."/>
            <person name="Hibbett D.S."/>
            <person name="Grigoriev I.V."/>
        </authorList>
    </citation>
    <scope>NUCLEOTIDE SEQUENCE</scope>
    <source>
        <strain evidence="2">ET3784</strain>
    </source>
</reference>
<keyword evidence="3" id="KW-1185">Reference proteome</keyword>
<protein>
    <recommendedName>
        <fullName evidence="4">Secreted protein</fullName>
    </recommendedName>
</protein>
<proteinExistence type="predicted"/>
<name>A0AA38JLC9_9AGAR</name>
<accession>A0AA38JLC9</accession>
<reference evidence="2" key="2">
    <citation type="journal article" date="2023" name="Proc. Natl. Acad. Sci. U.S.A.">
        <title>A global phylogenomic analysis of the shiitake genus Lentinula.</title>
        <authorList>
            <person name="Sierra-Patev S."/>
            <person name="Min B."/>
            <person name="Naranjo-Ortiz M."/>
            <person name="Looney B."/>
            <person name="Konkel Z."/>
            <person name="Slot J.C."/>
            <person name="Sakamoto Y."/>
            <person name="Steenwyk J.L."/>
            <person name="Rokas A."/>
            <person name="Carro J."/>
            <person name="Camarero S."/>
            <person name="Ferreira P."/>
            <person name="Molpeceres G."/>
            <person name="Ruiz-Duenas F.J."/>
            <person name="Serrano A."/>
            <person name="Henrissat B."/>
            <person name="Drula E."/>
            <person name="Hughes K.W."/>
            <person name="Mata J.L."/>
            <person name="Ishikawa N.K."/>
            <person name="Vargas-Isla R."/>
            <person name="Ushijima S."/>
            <person name="Smith C.A."/>
            <person name="Donoghue J."/>
            <person name="Ahrendt S."/>
            <person name="Andreopoulos W."/>
            <person name="He G."/>
            <person name="LaButti K."/>
            <person name="Lipzen A."/>
            <person name="Ng V."/>
            <person name="Riley R."/>
            <person name="Sandor L."/>
            <person name="Barry K."/>
            <person name="Martinez A.T."/>
            <person name="Xiao Y."/>
            <person name="Gibbons J.G."/>
            <person name="Terashima K."/>
            <person name="Grigoriev I.V."/>
            <person name="Hibbett D."/>
        </authorList>
    </citation>
    <scope>NUCLEOTIDE SEQUENCE</scope>
    <source>
        <strain evidence="2">ET3784</strain>
    </source>
</reference>
<evidence type="ECO:0000313" key="3">
    <source>
        <dbReference type="Proteomes" id="UP001176059"/>
    </source>
</evidence>
<organism evidence="2 3">
    <name type="scientific">Lentinula guzmanii</name>
    <dbReference type="NCBI Taxonomy" id="2804957"/>
    <lineage>
        <taxon>Eukaryota</taxon>
        <taxon>Fungi</taxon>
        <taxon>Dikarya</taxon>
        <taxon>Basidiomycota</taxon>
        <taxon>Agaricomycotina</taxon>
        <taxon>Agaricomycetes</taxon>
        <taxon>Agaricomycetidae</taxon>
        <taxon>Agaricales</taxon>
        <taxon>Marasmiineae</taxon>
        <taxon>Omphalotaceae</taxon>
        <taxon>Lentinula</taxon>
    </lineage>
</organism>
<dbReference type="Proteomes" id="UP001176059">
    <property type="component" value="Unassembled WGS sequence"/>
</dbReference>
<evidence type="ECO:0008006" key="4">
    <source>
        <dbReference type="Google" id="ProtNLM"/>
    </source>
</evidence>
<sequence length="163" mass="18596">MCWHHPSCILALSLVAVRCLFDFTSNSFTYINAYHPDTRLEFCLLRTSYSDMIQPMFIFTSRMISLLSAYNPTTLIFSAPFRWTYSPTLMPTYGGSTFVYLQSTWLRCIWHMPFLNLCAMQWRGLPPGLSFNLTPERNGQPSGIVTVTTGYSALANDISQEFG</sequence>
<gene>
    <name evidence="2" type="ORF">DFJ43DRAFT_8540</name>
</gene>
<feature type="signal peptide" evidence="1">
    <location>
        <begin position="1"/>
        <end position="19"/>
    </location>
</feature>
<dbReference type="AlphaFoldDB" id="A0AA38JLC9"/>
<feature type="chain" id="PRO_5041204254" description="Secreted protein" evidence="1">
    <location>
        <begin position="20"/>
        <end position="163"/>
    </location>
</feature>
<evidence type="ECO:0000256" key="1">
    <source>
        <dbReference type="SAM" id="SignalP"/>
    </source>
</evidence>
<dbReference type="EMBL" id="JANVFO010000001">
    <property type="protein sequence ID" value="KAJ3737589.1"/>
    <property type="molecule type" value="Genomic_DNA"/>
</dbReference>
<evidence type="ECO:0000313" key="2">
    <source>
        <dbReference type="EMBL" id="KAJ3737589.1"/>
    </source>
</evidence>
<comment type="caution">
    <text evidence="2">The sequence shown here is derived from an EMBL/GenBank/DDBJ whole genome shotgun (WGS) entry which is preliminary data.</text>
</comment>
<keyword evidence="1" id="KW-0732">Signal</keyword>